<dbReference type="InterPro" id="IPR004875">
    <property type="entry name" value="DDE_SF_endonuclease_dom"/>
</dbReference>
<dbReference type="GO" id="GO:0003676">
    <property type="term" value="F:nucleic acid binding"/>
    <property type="evidence" value="ECO:0007669"/>
    <property type="project" value="InterPro"/>
</dbReference>
<evidence type="ECO:0000313" key="3">
    <source>
        <dbReference type="Proteomes" id="UP000053263"/>
    </source>
</evidence>
<dbReference type="Proteomes" id="UP000053263">
    <property type="component" value="Unassembled WGS sequence"/>
</dbReference>
<dbReference type="AlphaFoldDB" id="A0A0C9SJZ1"/>
<evidence type="ECO:0000313" key="2">
    <source>
        <dbReference type="EMBL" id="KII82826.1"/>
    </source>
</evidence>
<sequence length="161" mass="18341">MCKYVDEILAPYFTRQKELVGAAPDQECILQLDVWVVHRSVAFRTWMDLHYTWIRLIFVPAGCTGVAQPCDVGMQRPVKMSIKNSQHADIVDETLHLLRRGVPPENIRLDTSVGTLRDRSVNWLVTAYKALNKPEIVKKAFANCKVRGDFSLAWDCIKSVP</sequence>
<dbReference type="EMBL" id="KN832624">
    <property type="protein sequence ID" value="KII82826.1"/>
    <property type="molecule type" value="Genomic_DNA"/>
</dbReference>
<protein>
    <recommendedName>
        <fullName evidence="1">DDE-1 domain-containing protein</fullName>
    </recommendedName>
</protein>
<feature type="non-terminal residue" evidence="2">
    <location>
        <position position="1"/>
    </location>
</feature>
<feature type="non-terminal residue" evidence="2">
    <location>
        <position position="161"/>
    </location>
</feature>
<feature type="domain" description="DDE-1" evidence="1">
    <location>
        <begin position="7"/>
        <end position="133"/>
    </location>
</feature>
<name>A0A0C9SJZ1_PLICR</name>
<dbReference type="Pfam" id="PF03184">
    <property type="entry name" value="DDE_1"/>
    <property type="match status" value="1"/>
</dbReference>
<keyword evidence="3" id="KW-1185">Reference proteome</keyword>
<dbReference type="OrthoDB" id="3341102at2759"/>
<organism evidence="2 3">
    <name type="scientific">Plicaturopsis crispa FD-325 SS-3</name>
    <dbReference type="NCBI Taxonomy" id="944288"/>
    <lineage>
        <taxon>Eukaryota</taxon>
        <taxon>Fungi</taxon>
        <taxon>Dikarya</taxon>
        <taxon>Basidiomycota</taxon>
        <taxon>Agaricomycotina</taxon>
        <taxon>Agaricomycetes</taxon>
        <taxon>Agaricomycetidae</taxon>
        <taxon>Amylocorticiales</taxon>
        <taxon>Amylocorticiaceae</taxon>
        <taxon>Plicatura</taxon>
        <taxon>Plicaturopsis crispa</taxon>
    </lineage>
</organism>
<reference evidence="2 3" key="1">
    <citation type="submission" date="2014-06" db="EMBL/GenBank/DDBJ databases">
        <title>Evolutionary Origins and Diversification of the Mycorrhizal Mutualists.</title>
        <authorList>
            <consortium name="DOE Joint Genome Institute"/>
            <consortium name="Mycorrhizal Genomics Consortium"/>
            <person name="Kohler A."/>
            <person name="Kuo A."/>
            <person name="Nagy L.G."/>
            <person name="Floudas D."/>
            <person name="Copeland A."/>
            <person name="Barry K.W."/>
            <person name="Cichocki N."/>
            <person name="Veneault-Fourrey C."/>
            <person name="LaButti K."/>
            <person name="Lindquist E.A."/>
            <person name="Lipzen A."/>
            <person name="Lundell T."/>
            <person name="Morin E."/>
            <person name="Murat C."/>
            <person name="Riley R."/>
            <person name="Ohm R."/>
            <person name="Sun H."/>
            <person name="Tunlid A."/>
            <person name="Henrissat B."/>
            <person name="Grigoriev I.V."/>
            <person name="Hibbett D.S."/>
            <person name="Martin F."/>
        </authorList>
    </citation>
    <scope>NUCLEOTIDE SEQUENCE [LARGE SCALE GENOMIC DNA]</scope>
    <source>
        <strain evidence="2 3">FD-325 SS-3</strain>
    </source>
</reference>
<accession>A0A0C9SJZ1</accession>
<proteinExistence type="predicted"/>
<dbReference type="HOGENOM" id="CLU_046752_5_0_1"/>
<evidence type="ECO:0000259" key="1">
    <source>
        <dbReference type="Pfam" id="PF03184"/>
    </source>
</evidence>
<gene>
    <name evidence="2" type="ORF">PLICRDRAFT_169188</name>
</gene>